<comment type="caution">
    <text evidence="1">The sequence shown here is derived from an EMBL/GenBank/DDBJ whole genome shotgun (WGS) entry which is preliminary data.</text>
</comment>
<protein>
    <submittedName>
        <fullName evidence="1">Uncharacterized protein</fullName>
    </submittedName>
</protein>
<evidence type="ECO:0000313" key="2">
    <source>
        <dbReference type="Proteomes" id="UP000030143"/>
    </source>
</evidence>
<dbReference type="STRING" id="27334.A0A0A2JM98"/>
<dbReference type="OrthoDB" id="4524525at2759"/>
<dbReference type="PhylomeDB" id="A0A0A2JM98"/>
<keyword evidence="2" id="KW-1185">Reference proteome</keyword>
<dbReference type="HOGENOM" id="CLU_063504_0_0_1"/>
<accession>A0A0A2JM98</accession>
<sequence length="380" mass="44383">MDTYGPLNDRLNCLLCGMEMFGMIYSQVANPTRSDVLFRENKWKHHRKAKLEHVMVPSREVEEADFAKFPSMWSCMCRAITKGPTAKYSLSGITAIEQKYNHPYMIPKDPNMARIGGRTCKLQYDDRFIHFYAAAITKQPSHLRGENIGYAVHAHCWALLNHIISTALVEKNMEKFVRAARKYWRNHESWGRDKDDELSEIEDDDSESWGSDDWSLRSWKLRFGKYHPGFRYGCDIYKNPLIVPKVQEAIEKAIDRASKTEAKSTQLRCSPVPLEVAIMIAERTCPIDYTPADVMDTRNMLAVWQWKLPDGFWKRRLKEEIFIELNSLREANHPIDWQTLWLDLMGLVSDREWYVPSGLPNRERVLGFMTGIKSNFFEMK</sequence>
<dbReference type="EMBL" id="JQFZ01000166">
    <property type="protein sequence ID" value="KGO56537.1"/>
    <property type="molecule type" value="Genomic_DNA"/>
</dbReference>
<gene>
    <name evidence="1" type="ORF">PEX2_096950</name>
</gene>
<proteinExistence type="predicted"/>
<dbReference type="VEuPathDB" id="FungiDB:PEXP_060430"/>
<name>A0A0A2JM98_PENEN</name>
<organism evidence="1 2">
    <name type="scientific">Penicillium expansum</name>
    <name type="common">Blue mold rot fungus</name>
    <dbReference type="NCBI Taxonomy" id="27334"/>
    <lineage>
        <taxon>Eukaryota</taxon>
        <taxon>Fungi</taxon>
        <taxon>Dikarya</taxon>
        <taxon>Ascomycota</taxon>
        <taxon>Pezizomycotina</taxon>
        <taxon>Eurotiomycetes</taxon>
        <taxon>Eurotiomycetidae</taxon>
        <taxon>Eurotiales</taxon>
        <taxon>Aspergillaceae</taxon>
        <taxon>Penicillium</taxon>
    </lineage>
</organism>
<dbReference type="AlphaFoldDB" id="A0A0A2JM98"/>
<reference evidence="1 2" key="1">
    <citation type="journal article" date="2015" name="Mol. Plant Microbe Interact.">
        <title>Genome, transcriptome, and functional analyses of Penicillium expansum provide new insights into secondary metabolism and pathogenicity.</title>
        <authorList>
            <person name="Ballester A.R."/>
            <person name="Marcet-Houben M."/>
            <person name="Levin E."/>
            <person name="Sela N."/>
            <person name="Selma-Lazaro C."/>
            <person name="Carmona L."/>
            <person name="Wisniewski M."/>
            <person name="Droby S."/>
            <person name="Gonzalez-Candelas L."/>
            <person name="Gabaldon T."/>
        </authorList>
    </citation>
    <scope>NUCLEOTIDE SEQUENCE [LARGE SCALE GENOMIC DNA]</scope>
    <source>
        <strain evidence="1 2">MD-8</strain>
    </source>
</reference>
<dbReference type="GeneID" id="27682385"/>
<evidence type="ECO:0000313" key="1">
    <source>
        <dbReference type="EMBL" id="KGO56537.1"/>
    </source>
</evidence>
<dbReference type="RefSeq" id="XP_016598264.1">
    <property type="nucleotide sequence ID" value="XM_016746965.1"/>
</dbReference>
<dbReference type="Proteomes" id="UP000030143">
    <property type="component" value="Unassembled WGS sequence"/>
</dbReference>